<dbReference type="PROSITE" id="PS50994">
    <property type="entry name" value="INTEGRASE"/>
    <property type="match status" value="1"/>
</dbReference>
<dbReference type="AlphaFoldDB" id="A0A246GEQ6"/>
<feature type="domain" description="Integrase catalytic" evidence="1">
    <location>
        <begin position="118"/>
        <end position="283"/>
    </location>
</feature>
<gene>
    <name evidence="2" type="ORF">BWK59_15050</name>
</gene>
<dbReference type="NCBIfam" id="NF033516">
    <property type="entry name" value="transpos_IS3"/>
    <property type="match status" value="1"/>
</dbReference>
<dbReference type="Gene3D" id="3.30.420.10">
    <property type="entry name" value="Ribonuclease H-like superfamily/Ribonuclease H"/>
    <property type="match status" value="1"/>
</dbReference>
<dbReference type="SUPFAM" id="SSF53098">
    <property type="entry name" value="Ribonuclease H-like"/>
    <property type="match status" value="1"/>
</dbReference>
<sequence length="302" mass="35419">MKNHHPKIGLGIFCRLLGVTRQAYYQHFWHQEQYVFEDELIVSEVLKIRKNHRHMGGRKLYELLQPFLLEHQIKMGRDRLFDVLSANYLLVKRRKKQTITTNSSHRFKRYPNLIKEYVPNAPNQLWVSDITYWKIKGVFVYISFITDAYSRKIIGFHLGDSLQTSQTIEALKMAISGISIEKKELELIHHSDRGTQYCSSEYVKLLENNNIAISMTENGDPLENAIAERINGIIKEEYLNDYQVDSIEEASDLLEAVVDLYNNERPHMSIGNLTPNQVHHNNIKTEKLWKNYYIKSPIIVNQ</sequence>
<reference evidence="2 3" key="1">
    <citation type="journal article" date="2017" name="Infect. Genet. Evol.">
        <title>Comparative genome analysis of fish pathogen Flavobacterium columnare reveals extensive sequence diversity within the species.</title>
        <authorList>
            <person name="Kayansamruaj P."/>
            <person name="Dong H.T."/>
            <person name="Hirono I."/>
            <person name="Kondo H."/>
            <person name="Senapin S."/>
            <person name="Rodkhum C."/>
        </authorList>
    </citation>
    <scope>NUCLEOTIDE SEQUENCE [LARGE SCALE GENOMIC DNA]</scope>
    <source>
        <strain evidence="2 3">1215</strain>
    </source>
</reference>
<proteinExistence type="predicted"/>
<name>A0A246GEQ6_9FLAO</name>
<dbReference type="InterPro" id="IPR036397">
    <property type="entry name" value="RNaseH_sf"/>
</dbReference>
<dbReference type="InterPro" id="IPR048020">
    <property type="entry name" value="Transpos_IS3"/>
</dbReference>
<comment type="caution">
    <text evidence="2">The sequence shown here is derived from an EMBL/GenBank/DDBJ whole genome shotgun (WGS) entry which is preliminary data.</text>
</comment>
<dbReference type="Pfam" id="PF00665">
    <property type="entry name" value="rve"/>
    <property type="match status" value="1"/>
</dbReference>
<dbReference type="RefSeq" id="WP_123901439.1">
    <property type="nucleotide sequence ID" value="NZ_MTCZ01000347.1"/>
</dbReference>
<evidence type="ECO:0000313" key="2">
    <source>
        <dbReference type="EMBL" id="OWP82597.1"/>
    </source>
</evidence>
<evidence type="ECO:0000259" key="1">
    <source>
        <dbReference type="PROSITE" id="PS50994"/>
    </source>
</evidence>
<protein>
    <submittedName>
        <fullName evidence="2">Transposase</fullName>
    </submittedName>
</protein>
<dbReference type="GO" id="GO:0003676">
    <property type="term" value="F:nucleic acid binding"/>
    <property type="evidence" value="ECO:0007669"/>
    <property type="project" value="InterPro"/>
</dbReference>
<dbReference type="InterPro" id="IPR012337">
    <property type="entry name" value="RNaseH-like_sf"/>
</dbReference>
<dbReference type="EMBL" id="MTCZ01000347">
    <property type="protein sequence ID" value="OWP82597.1"/>
    <property type="molecule type" value="Genomic_DNA"/>
</dbReference>
<dbReference type="InterPro" id="IPR001584">
    <property type="entry name" value="Integrase_cat-core"/>
</dbReference>
<dbReference type="InterPro" id="IPR050900">
    <property type="entry name" value="Transposase_IS3/IS150/IS904"/>
</dbReference>
<dbReference type="PANTHER" id="PTHR46889:SF5">
    <property type="entry name" value="INTEGRASE PROTEIN"/>
    <property type="match status" value="1"/>
</dbReference>
<accession>A0A246GEQ6</accession>
<organism evidence="2 3">
    <name type="scientific">Flavobacterium davisii</name>
    <dbReference type="NCBI Taxonomy" id="2906077"/>
    <lineage>
        <taxon>Bacteria</taxon>
        <taxon>Pseudomonadati</taxon>
        <taxon>Bacteroidota</taxon>
        <taxon>Flavobacteriia</taxon>
        <taxon>Flavobacteriales</taxon>
        <taxon>Flavobacteriaceae</taxon>
        <taxon>Flavobacterium</taxon>
    </lineage>
</organism>
<dbReference type="GO" id="GO:0015074">
    <property type="term" value="P:DNA integration"/>
    <property type="evidence" value="ECO:0007669"/>
    <property type="project" value="InterPro"/>
</dbReference>
<dbReference type="PANTHER" id="PTHR46889">
    <property type="entry name" value="TRANSPOSASE INSF FOR INSERTION SEQUENCE IS3B-RELATED"/>
    <property type="match status" value="1"/>
</dbReference>
<dbReference type="Proteomes" id="UP000197768">
    <property type="component" value="Unassembled WGS sequence"/>
</dbReference>
<evidence type="ECO:0000313" key="3">
    <source>
        <dbReference type="Proteomes" id="UP000197768"/>
    </source>
</evidence>